<protein>
    <recommendedName>
        <fullName evidence="5">Cell envelope biogenesis protein TolA</fullName>
    </recommendedName>
</protein>
<organism evidence="3 4">
    <name type="scientific">Variovorax soli</name>
    <dbReference type="NCBI Taxonomy" id="376815"/>
    <lineage>
        <taxon>Bacteria</taxon>
        <taxon>Pseudomonadati</taxon>
        <taxon>Pseudomonadota</taxon>
        <taxon>Betaproteobacteria</taxon>
        <taxon>Burkholderiales</taxon>
        <taxon>Comamonadaceae</taxon>
        <taxon>Variovorax</taxon>
    </lineage>
</organism>
<reference evidence="3 4" key="1">
    <citation type="submission" date="2023-07" db="EMBL/GenBank/DDBJ databases">
        <title>Sorghum-associated microbial communities from plants grown in Nebraska, USA.</title>
        <authorList>
            <person name="Schachtman D."/>
        </authorList>
    </citation>
    <scope>NUCLEOTIDE SEQUENCE [LARGE SCALE GENOMIC DNA]</scope>
    <source>
        <strain evidence="3 4">DS1781</strain>
    </source>
</reference>
<evidence type="ECO:0000256" key="1">
    <source>
        <dbReference type="SAM" id="MobiDB-lite"/>
    </source>
</evidence>
<keyword evidence="2" id="KW-0732">Signal</keyword>
<name>A0ABU1NJN9_9BURK</name>
<feature type="region of interest" description="Disordered" evidence="1">
    <location>
        <begin position="67"/>
        <end position="88"/>
    </location>
</feature>
<comment type="caution">
    <text evidence="3">The sequence shown here is derived from an EMBL/GenBank/DDBJ whole genome shotgun (WGS) entry which is preliminary data.</text>
</comment>
<dbReference type="RefSeq" id="WP_309904765.1">
    <property type="nucleotide sequence ID" value="NZ_JAVDRF010000009.1"/>
</dbReference>
<dbReference type="Proteomes" id="UP001184230">
    <property type="component" value="Unassembled WGS sequence"/>
</dbReference>
<feature type="compositionally biased region" description="Basic and acidic residues" evidence="1">
    <location>
        <begin position="104"/>
        <end position="130"/>
    </location>
</feature>
<evidence type="ECO:0000313" key="3">
    <source>
        <dbReference type="EMBL" id="MDR6538196.1"/>
    </source>
</evidence>
<accession>A0ABU1NJN9</accession>
<keyword evidence="4" id="KW-1185">Reference proteome</keyword>
<evidence type="ECO:0000256" key="2">
    <source>
        <dbReference type="SAM" id="SignalP"/>
    </source>
</evidence>
<evidence type="ECO:0000313" key="4">
    <source>
        <dbReference type="Proteomes" id="UP001184230"/>
    </source>
</evidence>
<proteinExistence type="predicted"/>
<feature type="region of interest" description="Disordered" evidence="1">
    <location>
        <begin position="104"/>
        <end position="140"/>
    </location>
</feature>
<feature type="signal peptide" evidence="2">
    <location>
        <begin position="1"/>
        <end position="22"/>
    </location>
</feature>
<gene>
    <name evidence="3" type="ORF">J2739_003983</name>
</gene>
<feature type="chain" id="PRO_5045134918" description="Cell envelope biogenesis protein TolA" evidence="2">
    <location>
        <begin position="23"/>
        <end position="140"/>
    </location>
</feature>
<sequence length="140" mass="15435">MKKNLLMLAIASSCLVAAQASAMTHDEYKAAKEKIEANYKMDKAKCDPLKGNAKDVCDKEAKGKENVAKAELEQQYKPSDSNARKVEEEKVKANYEVAKEKCDDQKGDAKSACEKQAKADETKAKAEIKNMMKPASTKTQ</sequence>
<evidence type="ECO:0008006" key="5">
    <source>
        <dbReference type="Google" id="ProtNLM"/>
    </source>
</evidence>
<dbReference type="EMBL" id="JAVDRF010000009">
    <property type="protein sequence ID" value="MDR6538196.1"/>
    <property type="molecule type" value="Genomic_DNA"/>
</dbReference>